<dbReference type="Pfam" id="PF00903">
    <property type="entry name" value="Glyoxalase"/>
    <property type="match status" value="1"/>
</dbReference>
<keyword evidence="3" id="KW-1185">Reference proteome</keyword>
<dbReference type="InterPro" id="IPR004360">
    <property type="entry name" value="Glyas_Fos-R_dOase_dom"/>
</dbReference>
<protein>
    <submittedName>
        <fullName evidence="2">VOC family protein</fullName>
    </submittedName>
</protein>
<dbReference type="InterPro" id="IPR037523">
    <property type="entry name" value="VOC_core"/>
</dbReference>
<name>A0A9X1SVY5_9ACTN</name>
<dbReference type="SUPFAM" id="SSF54593">
    <property type="entry name" value="Glyoxalase/Bleomycin resistance protein/Dihydroxybiphenyl dioxygenase"/>
    <property type="match status" value="1"/>
</dbReference>
<dbReference type="CDD" id="cd06587">
    <property type="entry name" value="VOC"/>
    <property type="match status" value="1"/>
</dbReference>
<evidence type="ECO:0000313" key="3">
    <source>
        <dbReference type="Proteomes" id="UP001138997"/>
    </source>
</evidence>
<gene>
    <name evidence="2" type="ORF">LR394_26545</name>
</gene>
<organism evidence="2 3">
    <name type="scientific">Kineosporia babensis</name>
    <dbReference type="NCBI Taxonomy" id="499548"/>
    <lineage>
        <taxon>Bacteria</taxon>
        <taxon>Bacillati</taxon>
        <taxon>Actinomycetota</taxon>
        <taxon>Actinomycetes</taxon>
        <taxon>Kineosporiales</taxon>
        <taxon>Kineosporiaceae</taxon>
        <taxon>Kineosporia</taxon>
    </lineage>
</organism>
<sequence>MSVQGVLAQATVRDLGNAENWYHELFGVEPSDRPMAGLLEWHFGPGYGVQVWAEPERAGLSTIVLNESDLEGLAARLTKAGIEHPDPAPGGGQRILQVFDPDGNRIVFTGV</sequence>
<dbReference type="InterPro" id="IPR029068">
    <property type="entry name" value="Glyas_Bleomycin-R_OHBP_Dase"/>
</dbReference>
<dbReference type="RefSeq" id="WP_231447019.1">
    <property type="nucleotide sequence ID" value="NZ_JAJOMB010000016.1"/>
</dbReference>
<feature type="domain" description="VOC" evidence="1">
    <location>
        <begin position="2"/>
        <end position="111"/>
    </location>
</feature>
<proteinExistence type="predicted"/>
<accession>A0A9X1SVY5</accession>
<comment type="caution">
    <text evidence="2">The sequence shown here is derived from an EMBL/GenBank/DDBJ whole genome shotgun (WGS) entry which is preliminary data.</text>
</comment>
<dbReference type="EMBL" id="JAJOMB010000016">
    <property type="protein sequence ID" value="MCD5314472.1"/>
    <property type="molecule type" value="Genomic_DNA"/>
</dbReference>
<reference evidence="2" key="1">
    <citation type="submission" date="2021-11" db="EMBL/GenBank/DDBJ databases">
        <title>Streptomyces corallinus and Kineosporia corallina sp. nov., two new coral-derived marine actinobacteria.</title>
        <authorList>
            <person name="Buangrab K."/>
            <person name="Sutthacheep M."/>
            <person name="Yeemin T."/>
            <person name="Harunari E."/>
            <person name="Igarashi Y."/>
            <person name="Sripreechasak P."/>
            <person name="Kanchanasin P."/>
            <person name="Tanasupawat S."/>
            <person name="Phongsopitanun W."/>
        </authorList>
    </citation>
    <scope>NUCLEOTIDE SEQUENCE</scope>
    <source>
        <strain evidence="2">JCM 31032</strain>
    </source>
</reference>
<evidence type="ECO:0000313" key="2">
    <source>
        <dbReference type="EMBL" id="MCD5314472.1"/>
    </source>
</evidence>
<dbReference type="PROSITE" id="PS51819">
    <property type="entry name" value="VOC"/>
    <property type="match status" value="1"/>
</dbReference>
<dbReference type="AlphaFoldDB" id="A0A9X1SVY5"/>
<dbReference type="Gene3D" id="3.10.180.10">
    <property type="entry name" value="2,3-Dihydroxybiphenyl 1,2-Dioxygenase, domain 1"/>
    <property type="match status" value="1"/>
</dbReference>
<evidence type="ECO:0000259" key="1">
    <source>
        <dbReference type="PROSITE" id="PS51819"/>
    </source>
</evidence>
<dbReference type="Proteomes" id="UP001138997">
    <property type="component" value="Unassembled WGS sequence"/>
</dbReference>